<gene>
    <name evidence="2" type="ORF">KIH74_00835</name>
</gene>
<comment type="caution">
    <text evidence="2">The sequence shown here is derived from an EMBL/GenBank/DDBJ whole genome shotgun (WGS) entry which is preliminary data.</text>
</comment>
<evidence type="ECO:0000259" key="1">
    <source>
        <dbReference type="PROSITE" id="PS51677"/>
    </source>
</evidence>
<name>A0ABS5T8P8_9ACTN</name>
<feature type="domain" description="NodB homology" evidence="1">
    <location>
        <begin position="66"/>
        <end position="252"/>
    </location>
</feature>
<dbReference type="Pfam" id="PF01522">
    <property type="entry name" value="Polysacc_deac_1"/>
    <property type="match status" value="1"/>
</dbReference>
<dbReference type="SUPFAM" id="SSF88713">
    <property type="entry name" value="Glycoside hydrolase/deacetylase"/>
    <property type="match status" value="1"/>
</dbReference>
<organism evidence="2 3">
    <name type="scientific">Kineosporia corallincola</name>
    <dbReference type="NCBI Taxonomy" id="2835133"/>
    <lineage>
        <taxon>Bacteria</taxon>
        <taxon>Bacillati</taxon>
        <taxon>Actinomycetota</taxon>
        <taxon>Actinomycetes</taxon>
        <taxon>Kineosporiales</taxon>
        <taxon>Kineosporiaceae</taxon>
        <taxon>Kineosporia</taxon>
    </lineage>
</organism>
<dbReference type="InterPro" id="IPR011330">
    <property type="entry name" value="Glyco_hydro/deAcase_b/a-brl"/>
</dbReference>
<dbReference type="EMBL" id="JAHBAY010000001">
    <property type="protein sequence ID" value="MBT0767446.1"/>
    <property type="molecule type" value="Genomic_DNA"/>
</dbReference>
<dbReference type="PANTHER" id="PTHR10587">
    <property type="entry name" value="GLYCOSYL TRANSFERASE-RELATED"/>
    <property type="match status" value="1"/>
</dbReference>
<dbReference type="PROSITE" id="PS51677">
    <property type="entry name" value="NODB"/>
    <property type="match status" value="1"/>
</dbReference>
<dbReference type="PANTHER" id="PTHR10587:SF137">
    <property type="entry name" value="4-DEOXY-4-FORMAMIDO-L-ARABINOSE-PHOSPHOUNDECAPRENOL DEFORMYLASE ARND-RELATED"/>
    <property type="match status" value="1"/>
</dbReference>
<sequence length="287" mass="31253">MTGAPARTAPARRPILDTTAKLVRRGYVCDYEVGERPLPEPDKVLHYGRTPLLAVSTVACVATDEKVVSLTYDDGPDPSYTPQVLDALAGSGNRATFFVLVEQAERHPGLVQRIIRDGHELALHGIDHTRLSSLPIREAVARIKDGKNRLENVAGRPITLFRPCYGAQTMGQYLATRALGMDVVVWSAWARDWDGSDAETIARRAVGALHQGGFVLLHDFSGDGVGAADPVTGKGLDRGEATRLLMRGMAEKRYTSRTVGELLAQYPAVRTVWAEKRDPNRPDGGSM</sequence>
<evidence type="ECO:0000313" key="3">
    <source>
        <dbReference type="Proteomes" id="UP001197247"/>
    </source>
</evidence>
<evidence type="ECO:0000313" key="2">
    <source>
        <dbReference type="EMBL" id="MBT0767446.1"/>
    </source>
</evidence>
<dbReference type="InterPro" id="IPR002509">
    <property type="entry name" value="NODB_dom"/>
</dbReference>
<keyword evidence="3" id="KW-1185">Reference proteome</keyword>
<dbReference type="RefSeq" id="WP_214153378.1">
    <property type="nucleotide sequence ID" value="NZ_JAHBAY010000001.1"/>
</dbReference>
<dbReference type="Proteomes" id="UP001197247">
    <property type="component" value="Unassembled WGS sequence"/>
</dbReference>
<proteinExistence type="predicted"/>
<dbReference type="Gene3D" id="3.20.20.370">
    <property type="entry name" value="Glycoside hydrolase/deacetylase"/>
    <property type="match status" value="1"/>
</dbReference>
<protein>
    <submittedName>
        <fullName evidence="2">Polysaccharide deacetylase family protein</fullName>
    </submittedName>
</protein>
<dbReference type="CDD" id="cd10959">
    <property type="entry name" value="CE4_NodB_like_3"/>
    <property type="match status" value="1"/>
</dbReference>
<reference evidence="2 3" key="1">
    <citation type="submission" date="2021-05" db="EMBL/GenBank/DDBJ databases">
        <title>Kineosporia and Streptomyces sp. nov. two new marine actinobacteria isolated from Coral.</title>
        <authorList>
            <person name="Buangrab K."/>
            <person name="Sutthacheep M."/>
            <person name="Yeemin T."/>
            <person name="Harunari E."/>
            <person name="Igarashi Y."/>
            <person name="Kanchanasin P."/>
            <person name="Tanasupawat S."/>
            <person name="Phongsopitanun W."/>
        </authorList>
    </citation>
    <scope>NUCLEOTIDE SEQUENCE [LARGE SCALE GENOMIC DNA]</scope>
    <source>
        <strain evidence="2 3">J2-2</strain>
    </source>
</reference>
<accession>A0ABS5T8P8</accession>
<dbReference type="InterPro" id="IPR050248">
    <property type="entry name" value="Polysacc_deacetylase_ArnD"/>
</dbReference>